<dbReference type="GeneID" id="7833979"/>
<protein>
    <submittedName>
        <fullName evidence="4">Zinc finger, C2H2 type family protein</fullName>
    </submittedName>
</protein>
<evidence type="ECO:0000256" key="1">
    <source>
        <dbReference type="SAM" id="Coils"/>
    </source>
</evidence>
<proteinExistence type="predicted"/>
<feature type="compositionally biased region" description="Polar residues" evidence="2">
    <location>
        <begin position="572"/>
        <end position="581"/>
    </location>
</feature>
<keyword evidence="1" id="KW-0175">Coiled coil</keyword>
<gene>
    <name evidence="4" type="ORF">TTHERM_00160850</name>
</gene>
<dbReference type="InParanoid" id="Q22W47"/>
<dbReference type="OrthoDB" id="298271at2759"/>
<dbReference type="AlphaFoldDB" id="Q22W47"/>
<organism evidence="4 5">
    <name type="scientific">Tetrahymena thermophila (strain SB210)</name>
    <dbReference type="NCBI Taxonomy" id="312017"/>
    <lineage>
        <taxon>Eukaryota</taxon>
        <taxon>Sar</taxon>
        <taxon>Alveolata</taxon>
        <taxon>Ciliophora</taxon>
        <taxon>Intramacronucleata</taxon>
        <taxon>Oligohymenophorea</taxon>
        <taxon>Hymenostomatida</taxon>
        <taxon>Tetrahymenina</taxon>
        <taxon>Tetrahymenidae</taxon>
        <taxon>Tetrahymena</taxon>
    </lineage>
</organism>
<dbReference type="EMBL" id="GG662820">
    <property type="protein sequence ID" value="EAR89570.2"/>
    <property type="molecule type" value="Genomic_DNA"/>
</dbReference>
<feature type="region of interest" description="Disordered" evidence="2">
    <location>
        <begin position="828"/>
        <end position="847"/>
    </location>
</feature>
<evidence type="ECO:0000313" key="5">
    <source>
        <dbReference type="Proteomes" id="UP000009168"/>
    </source>
</evidence>
<dbReference type="HOGENOM" id="CLU_241921_0_0_1"/>
<dbReference type="Pfam" id="PF00027">
    <property type="entry name" value="cNMP_binding"/>
    <property type="match status" value="1"/>
</dbReference>
<dbReference type="Gene3D" id="2.60.120.10">
    <property type="entry name" value="Jelly Rolls"/>
    <property type="match status" value="2"/>
</dbReference>
<feature type="domain" description="Cyclic nucleotide-binding" evidence="3">
    <location>
        <begin position="261"/>
        <end position="321"/>
    </location>
</feature>
<evidence type="ECO:0000259" key="3">
    <source>
        <dbReference type="PROSITE" id="PS50042"/>
    </source>
</evidence>
<dbReference type="STRING" id="312017.Q22W47"/>
<feature type="compositionally biased region" description="Basic and acidic residues" evidence="2">
    <location>
        <begin position="519"/>
        <end position="530"/>
    </location>
</feature>
<dbReference type="InterPro" id="IPR018490">
    <property type="entry name" value="cNMP-bd_dom_sf"/>
</dbReference>
<dbReference type="PANTHER" id="PTHR23011:SF28">
    <property type="entry name" value="CYCLIC NUCLEOTIDE-BINDING DOMAIN CONTAINING PROTEIN"/>
    <property type="match status" value="1"/>
</dbReference>
<dbReference type="KEGG" id="tet:TTHERM_00160850"/>
<feature type="region of interest" description="Disordered" evidence="2">
    <location>
        <begin position="512"/>
        <end position="581"/>
    </location>
</feature>
<feature type="compositionally biased region" description="Low complexity" evidence="2">
    <location>
        <begin position="531"/>
        <end position="556"/>
    </location>
</feature>
<dbReference type="InterPro" id="IPR014710">
    <property type="entry name" value="RmlC-like_jellyroll"/>
</dbReference>
<dbReference type="RefSeq" id="XP_001009815.2">
    <property type="nucleotide sequence ID" value="XM_001009815.3"/>
</dbReference>
<accession>Q22W47</accession>
<name>Q22W47_TETTS</name>
<feature type="coiled-coil region" evidence="1">
    <location>
        <begin position="642"/>
        <end position="669"/>
    </location>
</feature>
<evidence type="ECO:0000256" key="2">
    <source>
        <dbReference type="SAM" id="MobiDB-lite"/>
    </source>
</evidence>
<dbReference type="Proteomes" id="UP000009168">
    <property type="component" value="Unassembled WGS sequence"/>
</dbReference>
<reference evidence="5" key="1">
    <citation type="journal article" date="2006" name="PLoS Biol.">
        <title>Macronuclear genome sequence of the ciliate Tetrahymena thermophila, a model eukaryote.</title>
        <authorList>
            <person name="Eisen J.A."/>
            <person name="Coyne R.S."/>
            <person name="Wu M."/>
            <person name="Wu D."/>
            <person name="Thiagarajan M."/>
            <person name="Wortman J.R."/>
            <person name="Badger J.H."/>
            <person name="Ren Q."/>
            <person name="Amedeo P."/>
            <person name="Jones K.M."/>
            <person name="Tallon L.J."/>
            <person name="Delcher A.L."/>
            <person name="Salzberg S.L."/>
            <person name="Silva J.C."/>
            <person name="Haas B.J."/>
            <person name="Majoros W.H."/>
            <person name="Farzad M."/>
            <person name="Carlton J.M."/>
            <person name="Smith R.K. Jr."/>
            <person name="Garg J."/>
            <person name="Pearlman R.E."/>
            <person name="Karrer K.M."/>
            <person name="Sun L."/>
            <person name="Manning G."/>
            <person name="Elde N.C."/>
            <person name="Turkewitz A.P."/>
            <person name="Asai D.J."/>
            <person name="Wilkes D.E."/>
            <person name="Wang Y."/>
            <person name="Cai H."/>
            <person name="Collins K."/>
            <person name="Stewart B.A."/>
            <person name="Lee S.R."/>
            <person name="Wilamowska K."/>
            <person name="Weinberg Z."/>
            <person name="Ruzzo W.L."/>
            <person name="Wloga D."/>
            <person name="Gaertig J."/>
            <person name="Frankel J."/>
            <person name="Tsao C.-C."/>
            <person name="Gorovsky M.A."/>
            <person name="Keeling P.J."/>
            <person name="Waller R.F."/>
            <person name="Patron N.J."/>
            <person name="Cherry J.M."/>
            <person name="Stover N.A."/>
            <person name="Krieger C.J."/>
            <person name="del Toro C."/>
            <person name="Ryder H.F."/>
            <person name="Williamson S.C."/>
            <person name="Barbeau R.A."/>
            <person name="Hamilton E.P."/>
            <person name="Orias E."/>
        </authorList>
    </citation>
    <scope>NUCLEOTIDE SEQUENCE [LARGE SCALE GENOMIC DNA]</scope>
    <source>
        <strain evidence="5">SB210</strain>
    </source>
</reference>
<dbReference type="PANTHER" id="PTHR23011">
    <property type="entry name" value="CYCLIC NUCLEOTIDE-BINDING DOMAIN CONTAINING PROTEIN"/>
    <property type="match status" value="1"/>
</dbReference>
<dbReference type="PROSITE" id="PS50042">
    <property type="entry name" value="CNMP_BINDING_3"/>
    <property type="match status" value="2"/>
</dbReference>
<sequence length="1105" mass="128325">MNQNANESPKNQMKNEEQNFKNQNLIQNTTLPQPRNSIYKCSTLYKMTETLKAASKSLKDGKFIFDNIVNFGFIQKFFGENIEDENMAVQLCRQMGCEEFKKGVCIMKQGDESNDKLYVIIKGKVGIVIAKDTNIFKKVKLSERRERTISLDLDYQDIQQVVDLYGTKVNELSKGDGFGEKALLLKPQDAKRNATIIALEDTTCITVLRNDFLKILENFNKENQLKEQLLYAQMPFLKLITSTSTKEALMLYFKNQSTTRGKCLTEEGKQGEDIFILQQGKVVIEKKFKNCNNIYYSEYQSVKLTEISEPTFLGEEILFIDQEIQEVLSSSNNNKRGKNRQKNLSNSDLENQKNLSQSTEDLTQQSYKYTIRVDSLLCKFLIISKHFFLTKFPKEILLEIKQNYIKKEQIRQKVFNQMKDHKAAISNIAKYNIEPTFHMMNAISNKDIFSQMQPQMIESYNKTLLKKQEIIESNIHKQKIDNIEEEFRSVYRPDQEKKTEIIEKKKVLLQQKLKQQNRQKSEEKQHRDSLNQRPQSNPSSQRSSPLQSPRSNRSPRYSTTSQEERIKKRVLSSHSKNESVLTECQTPLEKLKQKKNNDGSLNIVELAQNLKYNKIQIDEVSVTDIMGENYDIYENLEASRLLTIKSQQSKEKQMQIEQLKEEYETKKVQQIFQKIQKGEVQNLDLGYLNSFKKQQHYKLVQLGKLKVETKSNIKNTINSLKLSQDLKQKIIKMKNKQKEDLQQETSNLIQNMSYLTPSSQLTKKYQNFLFSSDVSNCDNFSEYISSINKSNRQLSSAFSNKSRISYSPQQNSNRSSFTLAVFNHLSDSQKDSVKTSETPRQNQPDLEGLNQLINSSLNKAKTLNSVLQNPKIQFSAYPRTSIFSRDLKSRQVIRAQSQSSIKRPATSINQKDSLNTILTKDTMLESPTRTEEYSLFFQTNTSNQNYKNTEESINNTQQSPFLIKTNSSNSHRFTFENMGLFKGDKINNQQSQGGYFQPQLKHTRQVSCLTQIGQSSPSQQNFYTTTIKEKEQKIAQSPTILNKKRLPLTQSSQFKHNDFLALKFKQRQQLHRSHEQLKKNQQLINQNSNSSKINQLQNEYILITK</sequence>
<dbReference type="CDD" id="cd00038">
    <property type="entry name" value="CAP_ED"/>
    <property type="match status" value="1"/>
</dbReference>
<dbReference type="InterPro" id="IPR000595">
    <property type="entry name" value="cNMP-bd_dom"/>
</dbReference>
<dbReference type="eggNOG" id="KOG3940">
    <property type="taxonomic scope" value="Eukaryota"/>
</dbReference>
<feature type="domain" description="Cyclic nucleotide-binding" evidence="3">
    <location>
        <begin position="84"/>
        <end position="216"/>
    </location>
</feature>
<feature type="compositionally biased region" description="Polar residues" evidence="2">
    <location>
        <begin position="835"/>
        <end position="844"/>
    </location>
</feature>
<feature type="region of interest" description="Disordered" evidence="2">
    <location>
        <begin position="330"/>
        <end position="357"/>
    </location>
</feature>
<keyword evidence="5" id="KW-1185">Reference proteome</keyword>
<evidence type="ECO:0000313" key="4">
    <source>
        <dbReference type="EMBL" id="EAR89570.2"/>
    </source>
</evidence>
<feature type="compositionally biased region" description="Polar residues" evidence="2">
    <location>
        <begin position="344"/>
        <end position="357"/>
    </location>
</feature>
<dbReference type="SUPFAM" id="SSF51206">
    <property type="entry name" value="cAMP-binding domain-like"/>
    <property type="match status" value="2"/>
</dbReference>